<dbReference type="PRINTS" id="PR00348">
    <property type="entry name" value="UBIQUITIN"/>
</dbReference>
<dbReference type="EMBL" id="GGYP01004207">
    <property type="protein sequence ID" value="MDE48978.1"/>
    <property type="molecule type" value="Transcribed_RNA"/>
</dbReference>
<dbReference type="PANTHER" id="PTHR10666">
    <property type="entry name" value="UBIQUITIN"/>
    <property type="match status" value="1"/>
</dbReference>
<organism evidence="3">
    <name type="scientific">Aceria tosichella</name>
    <name type="common">wheat curl mite</name>
    <dbReference type="NCBI Taxonomy" id="561515"/>
    <lineage>
        <taxon>Eukaryota</taxon>
        <taxon>Metazoa</taxon>
        <taxon>Ecdysozoa</taxon>
        <taxon>Arthropoda</taxon>
        <taxon>Chelicerata</taxon>
        <taxon>Arachnida</taxon>
        <taxon>Acari</taxon>
        <taxon>Acariformes</taxon>
        <taxon>Trombidiformes</taxon>
        <taxon>Prostigmata</taxon>
        <taxon>Eupodina</taxon>
        <taxon>Eriophyoidea</taxon>
        <taxon>Eriophyidae</taxon>
        <taxon>Eriophyinae</taxon>
        <taxon>Aceriini</taxon>
        <taxon>Aceria</taxon>
    </lineage>
</organism>
<dbReference type="Gene3D" id="3.10.20.90">
    <property type="entry name" value="Phosphatidylinositol 3-kinase Catalytic Subunit, Chain A, domain 1"/>
    <property type="match status" value="3"/>
</dbReference>
<dbReference type="InterPro" id="IPR019956">
    <property type="entry name" value="Ubiquitin_dom"/>
</dbReference>
<evidence type="ECO:0000256" key="1">
    <source>
        <dbReference type="SAM" id="SignalP"/>
    </source>
</evidence>
<dbReference type="SMART" id="SM00213">
    <property type="entry name" value="UBQ"/>
    <property type="match status" value="3"/>
</dbReference>
<feature type="domain" description="Ubiquitin-like" evidence="2">
    <location>
        <begin position="24"/>
        <end position="95"/>
    </location>
</feature>
<dbReference type="PROSITE" id="PS50053">
    <property type="entry name" value="UBIQUITIN_2"/>
    <property type="match status" value="3"/>
</dbReference>
<proteinExistence type="predicted"/>
<feature type="domain" description="Ubiquitin-like" evidence="2">
    <location>
        <begin position="179"/>
        <end position="254"/>
    </location>
</feature>
<evidence type="ECO:0000259" key="2">
    <source>
        <dbReference type="PROSITE" id="PS50053"/>
    </source>
</evidence>
<dbReference type="InterPro" id="IPR050158">
    <property type="entry name" value="Ubiquitin_ubiquitin-like"/>
</dbReference>
<sequence length="261" mass="28907">MKMHIGLIALLCASFLIGHAESSMQIFVKTLTGRTITLETEAFDTVESVKNKIQDEEGTSPDQQVLIFAGRQLENSRTLNDYNIQKDSALHLVRRGGPMRIVVKTLTGMTITLEAKPSDTVESVKNQIQYQLGIPPSQLHLSFAGTGLEDSRRLSDYNIKKDSILQLMLSLREGGGGVMHINIKTLTGQIFSLRTQASDTIATVKRRIQNRAHIPASQQSLNFAGRTLEDGRTLDDYNIQKDSTINLALNVKVGFNVVIQQ</sequence>
<accession>A0A6G1SF01</accession>
<keyword evidence="1" id="KW-0732">Signal</keyword>
<dbReference type="Pfam" id="PF00240">
    <property type="entry name" value="ubiquitin"/>
    <property type="match status" value="3"/>
</dbReference>
<dbReference type="SUPFAM" id="SSF54236">
    <property type="entry name" value="Ubiquitin-like"/>
    <property type="match status" value="3"/>
</dbReference>
<feature type="signal peptide" evidence="1">
    <location>
        <begin position="1"/>
        <end position="20"/>
    </location>
</feature>
<gene>
    <name evidence="3" type="primary">UBB_1</name>
    <name evidence="3" type="ORF">g.18244</name>
</gene>
<reference evidence="3" key="1">
    <citation type="submission" date="2018-10" db="EMBL/GenBank/DDBJ databases">
        <title>Transcriptome assembly of Aceria tosichella (Wheat curl mite) Type 2.</title>
        <authorList>
            <person name="Scully E.D."/>
            <person name="Geib S.M."/>
            <person name="Palmer N.A."/>
            <person name="Gupta A.K."/>
            <person name="Sarath G."/>
            <person name="Tatineni S."/>
        </authorList>
    </citation>
    <scope>NUCLEOTIDE SEQUENCE</scope>
    <source>
        <strain evidence="3">LincolnNE</strain>
    </source>
</reference>
<feature type="chain" id="PRO_5026303324" evidence="1">
    <location>
        <begin position="21"/>
        <end position="261"/>
    </location>
</feature>
<protein>
    <submittedName>
        <fullName evidence="3">Polyubiquitin-B</fullName>
    </submittedName>
</protein>
<feature type="domain" description="Ubiquitin-like" evidence="2">
    <location>
        <begin position="99"/>
        <end position="174"/>
    </location>
</feature>
<dbReference type="FunFam" id="3.10.20.90:FF:000160">
    <property type="entry name" value="Polyubiquitin-C"/>
    <property type="match status" value="2"/>
</dbReference>
<dbReference type="InterPro" id="IPR000626">
    <property type="entry name" value="Ubiquitin-like_dom"/>
</dbReference>
<dbReference type="InterPro" id="IPR029071">
    <property type="entry name" value="Ubiquitin-like_domsf"/>
</dbReference>
<evidence type="ECO:0000313" key="3">
    <source>
        <dbReference type="EMBL" id="MDE48978.1"/>
    </source>
</evidence>
<dbReference type="AlphaFoldDB" id="A0A6G1SF01"/>
<name>A0A6G1SF01_9ACAR</name>